<name>A0A4R6YGN1_9HYPH</name>
<comment type="caution">
    <text evidence="1">The sequence shown here is derived from an EMBL/GenBank/DDBJ whole genome shotgun (WGS) entry which is preliminary data.</text>
</comment>
<proteinExistence type="predicted"/>
<dbReference type="AlphaFoldDB" id="A0A4R6YGN1"/>
<accession>A0A4R6YGN1</accession>
<reference evidence="1 2" key="1">
    <citation type="submission" date="2019-03" db="EMBL/GenBank/DDBJ databases">
        <title>Genomic Encyclopedia of Type Strains, Phase IV (KMG-IV): sequencing the most valuable type-strain genomes for metagenomic binning, comparative biology and taxonomic classification.</title>
        <authorList>
            <person name="Goeker M."/>
        </authorList>
    </citation>
    <scope>NUCLEOTIDE SEQUENCE [LARGE SCALE GENOMIC DNA]</scope>
    <source>
        <strain evidence="1 2">DSM 11603</strain>
    </source>
</reference>
<evidence type="ECO:0000313" key="2">
    <source>
        <dbReference type="Proteomes" id="UP000294958"/>
    </source>
</evidence>
<dbReference type="RefSeq" id="WP_245514543.1">
    <property type="nucleotide sequence ID" value="NZ_SNZF01000008.1"/>
</dbReference>
<sequence length="121" mass="13896">MCRKVLLTAMGICSYFVLMPEPSSHPRLVGRWALANADQAGQIVRVECYHCSITRHYYPADLKALFGNVPPSGIRMRCEKCGKTDWIRADFVRMSAAERQAIRIRKLVGVRMVRKVIWKDE</sequence>
<dbReference type="Proteomes" id="UP000294958">
    <property type="component" value="Unassembled WGS sequence"/>
</dbReference>
<organism evidence="1 2">
    <name type="scientific">Aquamicrobium defluvii</name>
    <dbReference type="NCBI Taxonomy" id="69279"/>
    <lineage>
        <taxon>Bacteria</taxon>
        <taxon>Pseudomonadati</taxon>
        <taxon>Pseudomonadota</taxon>
        <taxon>Alphaproteobacteria</taxon>
        <taxon>Hyphomicrobiales</taxon>
        <taxon>Phyllobacteriaceae</taxon>
        <taxon>Aquamicrobium</taxon>
    </lineage>
</organism>
<evidence type="ECO:0000313" key="1">
    <source>
        <dbReference type="EMBL" id="TDR35704.1"/>
    </source>
</evidence>
<keyword evidence="2" id="KW-1185">Reference proteome</keyword>
<protein>
    <submittedName>
        <fullName evidence="1">Uncharacterized protein</fullName>
    </submittedName>
</protein>
<gene>
    <name evidence="1" type="ORF">DES43_108129</name>
</gene>
<dbReference type="EMBL" id="SNZF01000008">
    <property type="protein sequence ID" value="TDR35704.1"/>
    <property type="molecule type" value="Genomic_DNA"/>
</dbReference>